<dbReference type="SMART" id="SM00382">
    <property type="entry name" value="AAA"/>
    <property type="match status" value="1"/>
</dbReference>
<dbReference type="Proteomes" id="UP000539075">
    <property type="component" value="Unassembled WGS sequence"/>
</dbReference>
<dbReference type="EMBL" id="JACHGO010000001">
    <property type="protein sequence ID" value="MBB5142300.1"/>
    <property type="molecule type" value="Genomic_DNA"/>
</dbReference>
<protein>
    <recommendedName>
        <fullName evidence="1">AAA+ ATPase domain-containing protein</fullName>
    </recommendedName>
</protein>
<evidence type="ECO:0000313" key="2">
    <source>
        <dbReference type="EMBL" id="MBB5142300.1"/>
    </source>
</evidence>
<evidence type="ECO:0000313" key="3">
    <source>
        <dbReference type="Proteomes" id="UP000539075"/>
    </source>
</evidence>
<keyword evidence="3" id="KW-1185">Reference proteome</keyword>
<comment type="caution">
    <text evidence="2">The sequence shown here is derived from an EMBL/GenBank/DDBJ whole genome shotgun (WGS) entry which is preliminary data.</text>
</comment>
<dbReference type="RefSeq" id="WP_183717643.1">
    <property type="nucleotide sequence ID" value="NZ_JACHGO010000001.1"/>
</dbReference>
<proteinExistence type="predicted"/>
<accession>A0A7W8BYI1</accession>
<evidence type="ECO:0000259" key="1">
    <source>
        <dbReference type="SMART" id="SM00382"/>
    </source>
</evidence>
<dbReference type="Gene3D" id="3.40.50.300">
    <property type="entry name" value="P-loop containing nucleotide triphosphate hydrolases"/>
    <property type="match status" value="1"/>
</dbReference>
<dbReference type="InterPro" id="IPR003593">
    <property type="entry name" value="AAA+_ATPase"/>
</dbReference>
<organism evidence="2 3">
    <name type="scientific">Desulfovibrio intestinalis</name>
    <dbReference type="NCBI Taxonomy" id="58621"/>
    <lineage>
        <taxon>Bacteria</taxon>
        <taxon>Pseudomonadati</taxon>
        <taxon>Thermodesulfobacteriota</taxon>
        <taxon>Desulfovibrionia</taxon>
        <taxon>Desulfovibrionales</taxon>
        <taxon>Desulfovibrionaceae</taxon>
        <taxon>Desulfovibrio</taxon>
    </lineage>
</organism>
<sequence>MPPYYREMINEAVETGQPVRRVCQLDCHYNVPASVPKMTIDTTARVAPSSRCCHGYPASLTPAPYTRAYLERFIDNWPARKQAHTTEKGIALAGKDSFSSAFNRAFSMSNVTNTYAPDDDLIKAAVFEALLEREASCQFASGSNANLHALLNIKESHGRESMTVSGELGPDNELRWALNHGRTTGRTWAKLLGIVYSLSHMDALATLANILSMSFDNLSKLSSDRHAVELNGGSRPIEDVPDTLHLPGLPTGSACAELMETRYIYGNAGQRIGAILRYQLNGSDFCLPATVGHGVLCVGKYKPTAHFLNQHLMDKHQFAKIIFCQDMRTALALERMLGEARGYDPEKFIVTAHLGTDLSVLPWNYFYGHEVVFIHAPTKKCMALVKLYKDYSAGAQAKSFRIYSGFLLHSQPGRDLIGHVEGITDAEEELLHKSVWLDTVERPTWLMEQVVKQGVSYDEFVAWGQSLNIFKGSHKTSKVSPTGQSYSLPTADPALTPPLAHSLDIVSLYHIIRPGSLVALVGPKGSGKTQFAMSVCRGGIYGNTTWPLFSGNGVSAGNVAYIDAETPYDEFCANQQQHGLTEVCGTRFFGLSRFDPHLPGFCNTFSLTDAVFREGLATYLLKNKCRVVVLDNLTALMGDGVHHGKAAETLLDWVKMLQSHGLCVVLVHHKTTDVGTPQHGVQARGSHLYTTLARTVITLVSSSEILNNSVAPKIAQTKAAQDGLTVGIRFDASKPAPVLDKKSFWLHLSFGASEWQFLAATGADGKEIEFAQVCSKPKVDLIVQDAPSINAPKSEDIAILDQLSSDEKSVYDMAKIAGTVKTADIAQELGCSDRKARNLTKKLRGTRTS</sequence>
<dbReference type="InterPro" id="IPR027417">
    <property type="entry name" value="P-loop_NTPase"/>
</dbReference>
<dbReference type="Pfam" id="PF13481">
    <property type="entry name" value="AAA_25"/>
    <property type="match status" value="1"/>
</dbReference>
<name>A0A7W8BYI1_9BACT</name>
<reference evidence="2 3" key="1">
    <citation type="submission" date="2020-08" db="EMBL/GenBank/DDBJ databases">
        <title>Genomic Encyclopedia of Type Strains, Phase IV (KMG-IV): sequencing the most valuable type-strain genomes for metagenomic binning, comparative biology and taxonomic classification.</title>
        <authorList>
            <person name="Goeker M."/>
        </authorList>
    </citation>
    <scope>NUCLEOTIDE SEQUENCE [LARGE SCALE GENOMIC DNA]</scope>
    <source>
        <strain evidence="2 3">DSM 11275</strain>
    </source>
</reference>
<dbReference type="AlphaFoldDB" id="A0A7W8BYI1"/>
<dbReference type="SUPFAM" id="SSF52540">
    <property type="entry name" value="P-loop containing nucleoside triphosphate hydrolases"/>
    <property type="match status" value="1"/>
</dbReference>
<gene>
    <name evidence="2" type="ORF">HNQ38_000363</name>
</gene>
<feature type="domain" description="AAA+ ATPase" evidence="1">
    <location>
        <begin position="514"/>
        <end position="698"/>
    </location>
</feature>